<comment type="caution">
    <text evidence="1">The sequence shown here is derived from an EMBL/GenBank/DDBJ whole genome shotgun (WGS) entry which is preliminary data.</text>
</comment>
<gene>
    <name evidence="1" type="ORF">LCGC14_1179560</name>
</gene>
<evidence type="ECO:0000313" key="1">
    <source>
        <dbReference type="EMBL" id="KKM96292.1"/>
    </source>
</evidence>
<reference evidence="1" key="1">
    <citation type="journal article" date="2015" name="Nature">
        <title>Complex archaea that bridge the gap between prokaryotes and eukaryotes.</title>
        <authorList>
            <person name="Spang A."/>
            <person name="Saw J.H."/>
            <person name="Jorgensen S.L."/>
            <person name="Zaremba-Niedzwiedzka K."/>
            <person name="Martijn J."/>
            <person name="Lind A.E."/>
            <person name="van Eijk R."/>
            <person name="Schleper C."/>
            <person name="Guy L."/>
            <person name="Ettema T.J."/>
        </authorList>
    </citation>
    <scope>NUCLEOTIDE SEQUENCE</scope>
</reference>
<accession>A0A0F9PT45</accession>
<proteinExistence type="predicted"/>
<dbReference type="EMBL" id="LAZR01005900">
    <property type="protein sequence ID" value="KKM96292.1"/>
    <property type="molecule type" value="Genomic_DNA"/>
</dbReference>
<name>A0A0F9PT45_9ZZZZ</name>
<dbReference type="AlphaFoldDB" id="A0A0F9PT45"/>
<protein>
    <submittedName>
        <fullName evidence="1">Uncharacterized protein</fullName>
    </submittedName>
</protein>
<organism evidence="1">
    <name type="scientific">marine sediment metagenome</name>
    <dbReference type="NCBI Taxonomy" id="412755"/>
    <lineage>
        <taxon>unclassified sequences</taxon>
        <taxon>metagenomes</taxon>
        <taxon>ecological metagenomes</taxon>
    </lineage>
</organism>
<sequence>MKKVIVFLFAVLFASYASAQTFEAGGSVLVNDEDAIDVSDARLFVSVTGLGLPLPGEARTGFVVEAGYSTAVIWSLWSMNRTEMKRVIAGADVRIARGGPDLGTAFDVAFRIVGGYRVTDNLALYTFFLEDQAPFAFAVGWKF</sequence>